<organism evidence="1 2">
    <name type="scientific">Rhizobium brockwellii</name>
    <dbReference type="NCBI Taxonomy" id="3019932"/>
    <lineage>
        <taxon>Bacteria</taxon>
        <taxon>Pseudomonadati</taxon>
        <taxon>Pseudomonadota</taxon>
        <taxon>Alphaproteobacteria</taxon>
        <taxon>Hyphomicrobiales</taxon>
        <taxon>Rhizobiaceae</taxon>
        <taxon>Rhizobium/Agrobacterium group</taxon>
        <taxon>Rhizobium</taxon>
    </lineage>
</organism>
<comment type="caution">
    <text evidence="1">The sequence shown here is derived from an EMBL/GenBank/DDBJ whole genome shotgun (WGS) entry which is preliminary data.</text>
</comment>
<dbReference type="Proteomes" id="UP001187203">
    <property type="component" value="Unassembled WGS sequence"/>
</dbReference>
<sequence>MSIDTQTVAEMANAGIAFVASVRVSGGGETVVLPSNSIAEYVGDPQGFAAKHFGITKERRVVSGYLQRVAHCESG</sequence>
<reference evidence="2" key="1">
    <citation type="journal article" date="2023" name="Int. J. Mol. Sci.">
        <title>Genomic and Metabolic Characterization of Plant Growth-Promoting Rhizobacteria Isolated from Nodules of Clovers Grown in Non-Farmed Soil.</title>
        <authorList>
            <person name="Wojcik M."/>
            <person name="Koper P."/>
            <person name="Zebracki K."/>
            <person name="Marczak M."/>
            <person name="Mazur A."/>
        </authorList>
    </citation>
    <scope>NUCLEOTIDE SEQUENCE [LARGE SCALE GENOMIC DNA]</scope>
    <source>
        <strain evidence="2">KB12</strain>
    </source>
</reference>
<proteinExistence type="predicted"/>
<evidence type="ECO:0000313" key="1">
    <source>
        <dbReference type="EMBL" id="MDV4184683.1"/>
    </source>
</evidence>
<dbReference type="RefSeq" id="WP_317275704.1">
    <property type="nucleotide sequence ID" value="NZ_JAWJWH010000002.1"/>
</dbReference>
<accession>A0ABU3YFP8</accession>
<gene>
    <name evidence="1" type="ORF">R1523_04080</name>
</gene>
<evidence type="ECO:0000313" key="2">
    <source>
        <dbReference type="Proteomes" id="UP001187203"/>
    </source>
</evidence>
<name>A0ABU3YFP8_9HYPH</name>
<dbReference type="EMBL" id="JAWJWI010000002">
    <property type="protein sequence ID" value="MDV4184683.1"/>
    <property type="molecule type" value="Genomic_DNA"/>
</dbReference>
<keyword evidence="2" id="KW-1185">Reference proteome</keyword>
<protein>
    <submittedName>
        <fullName evidence="1">Uncharacterized protein</fullName>
    </submittedName>
</protein>